<evidence type="ECO:0000313" key="8">
    <source>
        <dbReference type="EMBL" id="MBD3323232.1"/>
    </source>
</evidence>
<feature type="non-terminal residue" evidence="8">
    <location>
        <position position="90"/>
    </location>
</feature>
<evidence type="ECO:0000256" key="1">
    <source>
        <dbReference type="ARBA" id="ARBA00004651"/>
    </source>
</evidence>
<dbReference type="InterPro" id="IPR039428">
    <property type="entry name" value="NUOK/Mnh_C1-like"/>
</dbReference>
<proteinExistence type="inferred from homology"/>
<dbReference type="EMBL" id="WJJP01000043">
    <property type="protein sequence ID" value="MBD3323232.1"/>
    <property type="molecule type" value="Genomic_DNA"/>
</dbReference>
<reference evidence="8" key="1">
    <citation type="submission" date="2019-11" db="EMBL/GenBank/DDBJ databases">
        <title>Microbial mats filling the niche in hypersaline microbial mats.</title>
        <authorList>
            <person name="Wong H.L."/>
            <person name="Macleod F.I."/>
            <person name="White R.A. III"/>
            <person name="Burns B.P."/>
        </authorList>
    </citation>
    <scope>NUCLEOTIDE SEQUENCE</scope>
    <source>
        <strain evidence="8">Rbin_158</strain>
    </source>
</reference>
<organism evidence="8 9">
    <name type="scientific">candidate division KSB3 bacterium</name>
    <dbReference type="NCBI Taxonomy" id="2044937"/>
    <lineage>
        <taxon>Bacteria</taxon>
        <taxon>candidate division KSB3</taxon>
    </lineage>
</organism>
<dbReference type="PANTHER" id="PTHR34583:SF2">
    <property type="entry name" value="ANTIPORTER SUBUNIT MNHC2-RELATED"/>
    <property type="match status" value="1"/>
</dbReference>
<name>A0A9D5Q4I8_9BACT</name>
<dbReference type="Gene3D" id="1.10.287.3510">
    <property type="match status" value="1"/>
</dbReference>
<keyword evidence="6 7" id="KW-0472">Membrane</keyword>
<comment type="caution">
    <text evidence="8">The sequence shown here is derived from an EMBL/GenBank/DDBJ whole genome shotgun (WGS) entry which is preliminary data.</text>
</comment>
<dbReference type="AlphaFoldDB" id="A0A9D5Q4I8"/>
<dbReference type="PANTHER" id="PTHR34583">
    <property type="entry name" value="ANTIPORTER SUBUNIT MNHC2-RELATED"/>
    <property type="match status" value="1"/>
</dbReference>
<feature type="transmembrane region" description="Helical" evidence="7">
    <location>
        <begin position="36"/>
        <end position="57"/>
    </location>
</feature>
<comment type="similarity">
    <text evidence="2">Belongs to the CPA3 antiporters (TC 2.A.63) subunit C family.</text>
</comment>
<evidence type="ECO:0000256" key="5">
    <source>
        <dbReference type="ARBA" id="ARBA00022989"/>
    </source>
</evidence>
<gene>
    <name evidence="8" type="ORF">GF339_01535</name>
</gene>
<evidence type="ECO:0000256" key="6">
    <source>
        <dbReference type="ARBA" id="ARBA00023136"/>
    </source>
</evidence>
<feature type="transmembrane region" description="Helical" evidence="7">
    <location>
        <begin position="69"/>
        <end position="89"/>
    </location>
</feature>
<dbReference type="InterPro" id="IPR050601">
    <property type="entry name" value="CPA3_antiporter_subunitC"/>
</dbReference>
<protein>
    <submittedName>
        <fullName evidence="8">Na+/H+ antiporter subunit C</fullName>
    </submittedName>
</protein>
<dbReference type="GO" id="GO:0005886">
    <property type="term" value="C:plasma membrane"/>
    <property type="evidence" value="ECO:0007669"/>
    <property type="project" value="UniProtKB-SubCell"/>
</dbReference>
<keyword evidence="4 7" id="KW-0812">Transmembrane</keyword>
<keyword evidence="5 7" id="KW-1133">Transmembrane helix</keyword>
<dbReference type="Pfam" id="PF00420">
    <property type="entry name" value="Oxidored_q2"/>
    <property type="match status" value="1"/>
</dbReference>
<keyword evidence="3" id="KW-1003">Cell membrane</keyword>
<feature type="transmembrane region" description="Helical" evidence="7">
    <location>
        <begin position="6"/>
        <end position="24"/>
    </location>
</feature>
<evidence type="ECO:0000256" key="3">
    <source>
        <dbReference type="ARBA" id="ARBA00022475"/>
    </source>
</evidence>
<evidence type="ECO:0000256" key="4">
    <source>
        <dbReference type="ARBA" id="ARBA00022692"/>
    </source>
</evidence>
<evidence type="ECO:0000256" key="7">
    <source>
        <dbReference type="SAM" id="Phobius"/>
    </source>
</evidence>
<evidence type="ECO:0000256" key="2">
    <source>
        <dbReference type="ARBA" id="ARBA00010388"/>
    </source>
</evidence>
<accession>A0A9D5Q4I8</accession>
<comment type="subcellular location">
    <subcellularLocation>
        <location evidence="1">Cell membrane</location>
        <topology evidence="1">Multi-pass membrane protein</topology>
    </subcellularLocation>
</comment>
<sequence length="90" mass="9632">MLTGYLILAFFLLGVWGLLSRRNLIKKVIALYITNSSIVIMFVYLGSLSGTTAPILVGETHDIVDPVPQALMLTAIVVGICLTSLALALV</sequence>
<evidence type="ECO:0000313" key="9">
    <source>
        <dbReference type="Proteomes" id="UP000649604"/>
    </source>
</evidence>
<dbReference type="Proteomes" id="UP000649604">
    <property type="component" value="Unassembled WGS sequence"/>
</dbReference>